<evidence type="ECO:0000256" key="3">
    <source>
        <dbReference type="SAM" id="Phobius"/>
    </source>
</evidence>
<protein>
    <submittedName>
        <fullName evidence="4">Uncharacterized protein</fullName>
    </submittedName>
</protein>
<dbReference type="GO" id="GO:0009986">
    <property type="term" value="C:cell surface"/>
    <property type="evidence" value="ECO:0007669"/>
    <property type="project" value="UniProtKB-SubCell"/>
</dbReference>
<evidence type="ECO:0000313" key="5">
    <source>
        <dbReference type="Proteomes" id="UP000003530"/>
    </source>
</evidence>
<keyword evidence="3" id="KW-1133">Transmembrane helix</keyword>
<dbReference type="PATRIC" id="fig|888811.3.peg.76"/>
<organism evidence="4 5">
    <name type="scientific">Streptococcus sanguinis SK150</name>
    <dbReference type="NCBI Taxonomy" id="888811"/>
    <lineage>
        <taxon>Bacteria</taxon>
        <taxon>Bacillati</taxon>
        <taxon>Bacillota</taxon>
        <taxon>Bacilli</taxon>
        <taxon>Lactobacillales</taxon>
        <taxon>Streptococcaceae</taxon>
        <taxon>Streptococcus</taxon>
    </lineage>
</organism>
<accession>F0IJ06</accession>
<dbReference type="GO" id="GO:0030420">
    <property type="term" value="P:establishment of competence for transformation"/>
    <property type="evidence" value="ECO:0007669"/>
    <property type="project" value="UniProtKB-KW"/>
</dbReference>
<dbReference type="EMBL" id="AEXY01000003">
    <property type="protein sequence ID" value="EGD37587.1"/>
    <property type="molecule type" value="Genomic_DNA"/>
</dbReference>
<dbReference type="RefSeq" id="WP_002908290.1">
    <property type="nucleotide sequence ID" value="NZ_GL872442.1"/>
</dbReference>
<dbReference type="PROSITE" id="PS00409">
    <property type="entry name" value="PROKAR_NTER_METHYL"/>
    <property type="match status" value="1"/>
</dbReference>
<evidence type="ECO:0000256" key="1">
    <source>
        <dbReference type="ARBA" id="ARBA00004241"/>
    </source>
</evidence>
<dbReference type="Pfam" id="PF07963">
    <property type="entry name" value="N_methyl"/>
    <property type="match status" value="1"/>
</dbReference>
<feature type="transmembrane region" description="Helical" evidence="3">
    <location>
        <begin position="12"/>
        <end position="34"/>
    </location>
</feature>
<evidence type="ECO:0000313" key="4">
    <source>
        <dbReference type="EMBL" id="EGD37587.1"/>
    </source>
</evidence>
<comment type="caution">
    <text evidence="4">The sequence shown here is derived from an EMBL/GenBank/DDBJ whole genome shotgun (WGS) entry which is preliminary data.</text>
</comment>
<reference evidence="4 5" key="1">
    <citation type="submission" date="2011-02" db="EMBL/GenBank/DDBJ databases">
        <authorList>
            <person name="Muzny D."/>
            <person name="Qin X."/>
            <person name="Deng J."/>
            <person name="Jiang H."/>
            <person name="Liu Y."/>
            <person name="Qu J."/>
            <person name="Song X.-Z."/>
            <person name="Zhang L."/>
            <person name="Thornton R."/>
            <person name="Coyle M."/>
            <person name="Francisco L."/>
            <person name="Jackson L."/>
            <person name="Javaid M."/>
            <person name="Korchina V."/>
            <person name="Kovar C."/>
            <person name="Mata R."/>
            <person name="Mathew T."/>
            <person name="Ngo R."/>
            <person name="Nguyen L."/>
            <person name="Nguyen N."/>
            <person name="Okwuonu G."/>
            <person name="Ongeri F."/>
            <person name="Pham C."/>
            <person name="Simmons D."/>
            <person name="Wilczek-Boney K."/>
            <person name="Hale W."/>
            <person name="Jakkamsetti A."/>
            <person name="Pham P."/>
            <person name="Ruth R."/>
            <person name="San Lucas F."/>
            <person name="Warren J."/>
            <person name="Zhang J."/>
            <person name="Zhao Z."/>
            <person name="Zhou C."/>
            <person name="Zhu D."/>
            <person name="Lee S."/>
            <person name="Bess C."/>
            <person name="Blankenburg K."/>
            <person name="Forbes L."/>
            <person name="Fu Q."/>
            <person name="Gubbala S."/>
            <person name="Hirani K."/>
            <person name="Jayaseelan J.C."/>
            <person name="Lara F."/>
            <person name="Munidasa M."/>
            <person name="Palculict T."/>
            <person name="Patil S."/>
            <person name="Pu L.-L."/>
            <person name="Saada N."/>
            <person name="Tang L."/>
            <person name="Weissenberger G."/>
            <person name="Zhu Y."/>
            <person name="Hemphill L."/>
            <person name="Shang Y."/>
            <person name="Youmans B."/>
            <person name="Ayvaz T."/>
            <person name="Ross M."/>
            <person name="Santibanez J."/>
            <person name="Aqrawi P."/>
            <person name="Gross S."/>
            <person name="Joshi V."/>
            <person name="Fowler G."/>
            <person name="Nazareth L."/>
            <person name="Reid J."/>
            <person name="Worley K."/>
            <person name="Petrosino J."/>
            <person name="Highlander S."/>
            <person name="Gibbs R."/>
        </authorList>
    </citation>
    <scope>NUCLEOTIDE SEQUENCE [LARGE SCALE GENOMIC DNA]</scope>
    <source>
        <strain evidence="4 5">SK150</strain>
    </source>
</reference>
<comment type="subcellular location">
    <subcellularLocation>
        <location evidence="1">Cell surface</location>
    </subcellularLocation>
</comment>
<sequence length="498" mass="55580">MKKVKKYRGITLVEVLISLILIGIISAGLLTFFAGSFNNILRQRGQNTTNFDIQEAFETELAEIKKNGGQGTDVEAFNYKIGSGNTQNINVTGKILSYKDNKIKNIHLFAANVSETMLELPSDLAVSIQNSKGFYYVGETTPAGTAGLKDNKQDSRTRIYTESGWFLSDRSIGSGATGIVPVGTIGTLGDNSVSQLVLPEMPTDFRQQSNQESGIYIKDNMRGRFLTFAARAINSYGRVGSYQEAKNRIWVMGLPEVENGYQYLDVHTDADLAVLSSDNKKKIRIPTDNKLYTNVEVLNYKRPTDIPYSNISVLSYYEDIIKQSRQFIALRDSQDDQRQSKQEMAFTRDFSDSKSYTTSILIGNRNQSGKLLTYKFDNTLTWGINLQADGNLNFITTGTGEIASDGQQTSSVKIDYSKDNSIQVRSSTIGKKVNIEVFVNGTLIHSQIIPLNDHDAQRAQIVFGGNTYINEFAIYTKALRDTDINKLAVYFRDKYKAS</sequence>
<proteinExistence type="predicted"/>
<dbReference type="HOGENOM" id="CLU_560101_0_0_9"/>
<dbReference type="AlphaFoldDB" id="F0IJ06"/>
<keyword evidence="2" id="KW-0178">Competence</keyword>
<keyword evidence="3" id="KW-0812">Transmembrane</keyword>
<keyword evidence="3" id="KW-0472">Membrane</keyword>
<dbReference type="InterPro" id="IPR012902">
    <property type="entry name" value="N_methyl_site"/>
</dbReference>
<name>F0IJ06_STRSA</name>
<evidence type="ECO:0000256" key="2">
    <source>
        <dbReference type="ARBA" id="ARBA00023287"/>
    </source>
</evidence>
<dbReference type="Proteomes" id="UP000003530">
    <property type="component" value="Unassembled WGS sequence"/>
</dbReference>
<gene>
    <name evidence="4" type="ORF">HMPREF9383_0081</name>
</gene>